<dbReference type="PANTHER" id="PTHR12277:SF81">
    <property type="entry name" value="PROTEIN ABHD13"/>
    <property type="match status" value="1"/>
</dbReference>
<keyword evidence="3" id="KW-1185">Reference proteome</keyword>
<dbReference type="Gene3D" id="3.40.50.1820">
    <property type="entry name" value="alpha/beta hydrolase"/>
    <property type="match status" value="1"/>
</dbReference>
<dbReference type="PANTHER" id="PTHR12277">
    <property type="entry name" value="ALPHA/BETA HYDROLASE DOMAIN-CONTAINING PROTEIN"/>
    <property type="match status" value="1"/>
</dbReference>
<evidence type="ECO:0000313" key="2">
    <source>
        <dbReference type="EMBL" id="KAF2755494.1"/>
    </source>
</evidence>
<feature type="transmembrane region" description="Helical" evidence="1">
    <location>
        <begin position="12"/>
        <end position="32"/>
    </location>
</feature>
<dbReference type="OrthoDB" id="446723at2759"/>
<dbReference type="EMBL" id="ML996577">
    <property type="protein sequence ID" value="KAF2755494.1"/>
    <property type="molecule type" value="Genomic_DNA"/>
</dbReference>
<keyword evidence="1" id="KW-0472">Membrane</keyword>
<dbReference type="GeneID" id="54490147"/>
<accession>A0A6A6W0I3</accession>
<organism evidence="2 3">
    <name type="scientific">Pseudovirgaria hyperparasitica</name>
    <dbReference type="NCBI Taxonomy" id="470096"/>
    <lineage>
        <taxon>Eukaryota</taxon>
        <taxon>Fungi</taxon>
        <taxon>Dikarya</taxon>
        <taxon>Ascomycota</taxon>
        <taxon>Pezizomycotina</taxon>
        <taxon>Dothideomycetes</taxon>
        <taxon>Dothideomycetes incertae sedis</taxon>
        <taxon>Acrospermales</taxon>
        <taxon>Acrospermaceae</taxon>
        <taxon>Pseudovirgaria</taxon>
    </lineage>
</organism>
<dbReference type="Proteomes" id="UP000799437">
    <property type="component" value="Unassembled WGS sequence"/>
</dbReference>
<gene>
    <name evidence="2" type="ORF">EJ05DRAFT_532765</name>
</gene>
<evidence type="ECO:0000313" key="3">
    <source>
        <dbReference type="Proteomes" id="UP000799437"/>
    </source>
</evidence>
<protein>
    <submittedName>
        <fullName evidence="2">Alpha/beta-hydrolase</fullName>
    </submittedName>
</protein>
<dbReference type="AlphaFoldDB" id="A0A6A6W0I3"/>
<keyword evidence="1" id="KW-0812">Transmembrane</keyword>
<name>A0A6A6W0I3_9PEZI</name>
<proteinExistence type="predicted"/>
<dbReference type="RefSeq" id="XP_033597945.1">
    <property type="nucleotide sequence ID" value="XM_033749093.1"/>
</dbReference>
<keyword evidence="1" id="KW-1133">Transmembrane helix</keyword>
<dbReference type="InterPro" id="IPR029058">
    <property type="entry name" value="AB_hydrolase_fold"/>
</dbReference>
<sequence>MVSRLVVKAYWTFAALGGIYAIILGLLTQPLLQRHALYAHKIHTGTWWNNISEPETFGFAKNQVTPFYLPTPDGERLYCWHILPLSIYAQHQDTITTQPAGPVADFTTTTAHALLRADPTSRIVINFHGNAGHLAQGHRTQTYASITALPAAHLLTCDYRGFGLSSGSPSEQGLITDALTLTSFVLHTLNHPPARTLILGQSLGTAVASATSLFYLDPHSPLLPASLSNTTTSPPPTPISFASTILVAPFPSLPALLLKYRIAGLIPVLGPLKGYPKLLAYMTARIIDPWPTLPRWQAAFATARALNVPLNLHILHARNDADIPFAQGEALFEGVSAVMRDGVGSGEQSVLREIHERRSEVGDAVRRGAWAYRRCVDGEGVRVGDDGMAKVTARRRVELEITRWGGHNRIVAGAQVALAVRRAFEEAA</sequence>
<evidence type="ECO:0000256" key="1">
    <source>
        <dbReference type="SAM" id="Phobius"/>
    </source>
</evidence>
<reference evidence="2" key="1">
    <citation type="journal article" date="2020" name="Stud. Mycol.">
        <title>101 Dothideomycetes genomes: a test case for predicting lifestyles and emergence of pathogens.</title>
        <authorList>
            <person name="Haridas S."/>
            <person name="Albert R."/>
            <person name="Binder M."/>
            <person name="Bloem J."/>
            <person name="Labutti K."/>
            <person name="Salamov A."/>
            <person name="Andreopoulos B."/>
            <person name="Baker S."/>
            <person name="Barry K."/>
            <person name="Bills G."/>
            <person name="Bluhm B."/>
            <person name="Cannon C."/>
            <person name="Castanera R."/>
            <person name="Culley D."/>
            <person name="Daum C."/>
            <person name="Ezra D."/>
            <person name="Gonzalez J."/>
            <person name="Henrissat B."/>
            <person name="Kuo A."/>
            <person name="Liang C."/>
            <person name="Lipzen A."/>
            <person name="Lutzoni F."/>
            <person name="Magnuson J."/>
            <person name="Mondo S."/>
            <person name="Nolan M."/>
            <person name="Ohm R."/>
            <person name="Pangilinan J."/>
            <person name="Park H.-J."/>
            <person name="Ramirez L."/>
            <person name="Alfaro M."/>
            <person name="Sun H."/>
            <person name="Tritt A."/>
            <person name="Yoshinaga Y."/>
            <person name="Zwiers L.-H."/>
            <person name="Turgeon B."/>
            <person name="Goodwin S."/>
            <person name="Spatafora J."/>
            <person name="Crous P."/>
            <person name="Grigoriev I."/>
        </authorList>
    </citation>
    <scope>NUCLEOTIDE SEQUENCE</scope>
    <source>
        <strain evidence="2">CBS 121739</strain>
    </source>
</reference>
<dbReference type="SUPFAM" id="SSF53474">
    <property type="entry name" value="alpha/beta-Hydrolases"/>
    <property type="match status" value="1"/>
</dbReference>